<dbReference type="EMBL" id="OC857524">
    <property type="protein sequence ID" value="CAD7625289.1"/>
    <property type="molecule type" value="Genomic_DNA"/>
</dbReference>
<evidence type="ECO:0000313" key="4">
    <source>
        <dbReference type="Proteomes" id="UP000759131"/>
    </source>
</evidence>
<keyword evidence="1 2" id="KW-1015">Disulfide bond</keyword>
<dbReference type="AlphaFoldDB" id="A0A7R9KLC0"/>
<dbReference type="PROSITE" id="PS50068">
    <property type="entry name" value="LDLRA_2"/>
    <property type="match status" value="1"/>
</dbReference>
<keyword evidence="4" id="KW-1185">Reference proteome</keyword>
<proteinExistence type="predicted"/>
<accession>A0A7R9KLC0</accession>
<dbReference type="Pfam" id="PF00057">
    <property type="entry name" value="Ldl_recept_a"/>
    <property type="match status" value="1"/>
</dbReference>
<dbReference type="CDD" id="cd00112">
    <property type="entry name" value="LDLa"/>
    <property type="match status" value="1"/>
</dbReference>
<comment type="caution">
    <text evidence="2">Lacks conserved residue(s) required for the propagation of feature annotation.</text>
</comment>
<evidence type="ECO:0000256" key="2">
    <source>
        <dbReference type="PROSITE-ProRule" id="PRU00124"/>
    </source>
</evidence>
<dbReference type="InterPro" id="IPR023415">
    <property type="entry name" value="LDLR_class-A_CS"/>
</dbReference>
<dbReference type="OrthoDB" id="10037824at2759"/>
<dbReference type="Proteomes" id="UP000759131">
    <property type="component" value="Unassembled WGS sequence"/>
</dbReference>
<sequence>MWSSIVLSISSGVLSASSRPKANTLSTKLAALAVLTSVVVLALSSSSSASSANDSEPKRNGVWSMSASADDNSKAAVFETSQPSLPSSAHPSPTQHQCKSLLEFECDNGKCVTFSRYCDGSDDCGDQSDEPIACTNCNRTLFGEVGVKYPFRLNEPFQRFQPFVCRVTFAAAGHQYGDIVELTFLSFQIGQFEVGKDNENLVPKR</sequence>
<feature type="disulfide bond" evidence="2">
    <location>
        <begin position="106"/>
        <end position="124"/>
    </location>
</feature>
<dbReference type="SMART" id="SM00192">
    <property type="entry name" value="LDLa"/>
    <property type="match status" value="1"/>
</dbReference>
<dbReference type="Gene3D" id="4.10.400.10">
    <property type="entry name" value="Low-density Lipoprotein Receptor"/>
    <property type="match status" value="1"/>
</dbReference>
<gene>
    <name evidence="3" type="ORF">OSB1V03_LOCUS5724</name>
</gene>
<dbReference type="SUPFAM" id="SSF57424">
    <property type="entry name" value="LDL receptor-like module"/>
    <property type="match status" value="1"/>
</dbReference>
<dbReference type="EMBL" id="CAJPIZ010002949">
    <property type="protein sequence ID" value="CAG2105719.1"/>
    <property type="molecule type" value="Genomic_DNA"/>
</dbReference>
<protein>
    <submittedName>
        <fullName evidence="3">Uncharacterized protein</fullName>
    </submittedName>
</protein>
<evidence type="ECO:0000256" key="1">
    <source>
        <dbReference type="ARBA" id="ARBA00023157"/>
    </source>
</evidence>
<evidence type="ECO:0000313" key="3">
    <source>
        <dbReference type="EMBL" id="CAD7625289.1"/>
    </source>
</evidence>
<reference evidence="3" key="1">
    <citation type="submission" date="2020-11" db="EMBL/GenBank/DDBJ databases">
        <authorList>
            <person name="Tran Van P."/>
        </authorList>
    </citation>
    <scope>NUCLEOTIDE SEQUENCE</scope>
</reference>
<name>A0A7R9KLC0_9ACAR</name>
<organism evidence="3">
    <name type="scientific">Medioppia subpectinata</name>
    <dbReference type="NCBI Taxonomy" id="1979941"/>
    <lineage>
        <taxon>Eukaryota</taxon>
        <taxon>Metazoa</taxon>
        <taxon>Ecdysozoa</taxon>
        <taxon>Arthropoda</taxon>
        <taxon>Chelicerata</taxon>
        <taxon>Arachnida</taxon>
        <taxon>Acari</taxon>
        <taxon>Acariformes</taxon>
        <taxon>Sarcoptiformes</taxon>
        <taxon>Oribatida</taxon>
        <taxon>Brachypylina</taxon>
        <taxon>Oppioidea</taxon>
        <taxon>Oppiidae</taxon>
        <taxon>Medioppia</taxon>
    </lineage>
</organism>
<dbReference type="InterPro" id="IPR036055">
    <property type="entry name" value="LDL_receptor-like_sf"/>
</dbReference>
<dbReference type="PROSITE" id="PS01209">
    <property type="entry name" value="LDLRA_1"/>
    <property type="match status" value="1"/>
</dbReference>
<dbReference type="InterPro" id="IPR002172">
    <property type="entry name" value="LDrepeatLR_classA_rpt"/>
</dbReference>